<keyword evidence="4" id="KW-0804">Transcription</keyword>
<dbReference type="OrthoDB" id="9813056at2"/>
<dbReference type="InterPro" id="IPR036390">
    <property type="entry name" value="WH_DNA-bd_sf"/>
</dbReference>
<proteinExistence type="inferred from homology"/>
<evidence type="ECO:0000256" key="4">
    <source>
        <dbReference type="ARBA" id="ARBA00023163"/>
    </source>
</evidence>
<dbReference type="InterPro" id="IPR036388">
    <property type="entry name" value="WH-like_DNA-bd_sf"/>
</dbReference>
<dbReference type="InterPro" id="IPR058163">
    <property type="entry name" value="LysR-type_TF_proteobact-type"/>
</dbReference>
<dbReference type="GO" id="GO:0003677">
    <property type="term" value="F:DNA binding"/>
    <property type="evidence" value="ECO:0007669"/>
    <property type="project" value="UniProtKB-KW"/>
</dbReference>
<gene>
    <name evidence="6" type="primary">dmlR_5</name>
    <name evidence="6" type="ORF">LA5096_01186</name>
</gene>
<dbReference type="RefSeq" id="WP_055115047.1">
    <property type="nucleotide sequence ID" value="NZ_CANKXR010000002.1"/>
</dbReference>
<sequence length="302" mass="33183">MDLSALKTALLVRDVGSFAAVARLLDLDASSVSRVIAQLEQDVGFRLFQRSTRSLAPTGEGELYLNRIAPLVEELEAAGDEARTTAISPRGILRMTASISFVQECLIPILPEFRKRYPEIDIELLASDANLDLRAEGVDLAVRFGSLPKGDWIVAKLMTTSYRVVASPEYIEEKGPLSHPDDLSERDCICFAIPGFRTYWQFRKGGDTESFSVPVGGATVISNALSIRSAARLGMGVALLPIMLVQRDLEKGTLLDLFPDHACAATSFETAAWLIYPSRSYLPQKVRVMIDFLKAEVRRSGS</sequence>
<organism evidence="6 7">
    <name type="scientific">Roseibium album</name>
    <dbReference type="NCBI Taxonomy" id="311410"/>
    <lineage>
        <taxon>Bacteria</taxon>
        <taxon>Pseudomonadati</taxon>
        <taxon>Pseudomonadota</taxon>
        <taxon>Alphaproteobacteria</taxon>
        <taxon>Hyphomicrobiales</taxon>
        <taxon>Stappiaceae</taxon>
        <taxon>Roseibium</taxon>
    </lineage>
</organism>
<evidence type="ECO:0000256" key="1">
    <source>
        <dbReference type="ARBA" id="ARBA00009437"/>
    </source>
</evidence>
<protein>
    <submittedName>
        <fullName evidence="6">D-malate degradation protein R</fullName>
    </submittedName>
</protein>
<dbReference type="CDD" id="cd08422">
    <property type="entry name" value="PBP2_CrgA_like"/>
    <property type="match status" value="1"/>
</dbReference>
<keyword evidence="2" id="KW-0805">Transcription regulation</keyword>
<dbReference type="Pfam" id="PF03466">
    <property type="entry name" value="LysR_substrate"/>
    <property type="match status" value="1"/>
</dbReference>
<dbReference type="PANTHER" id="PTHR30537">
    <property type="entry name" value="HTH-TYPE TRANSCRIPTIONAL REGULATOR"/>
    <property type="match status" value="1"/>
</dbReference>
<evidence type="ECO:0000256" key="3">
    <source>
        <dbReference type="ARBA" id="ARBA00023125"/>
    </source>
</evidence>
<dbReference type="STRING" id="311410.LA5095_02329"/>
<dbReference type="EMBL" id="CXWC01000002">
    <property type="protein sequence ID" value="CTQ66674.1"/>
    <property type="molecule type" value="Genomic_DNA"/>
</dbReference>
<name>A0A0M7ABL7_9HYPH</name>
<reference evidence="7" key="1">
    <citation type="submission" date="2015-07" db="EMBL/GenBank/DDBJ databases">
        <authorList>
            <person name="Rodrigo-Torres Lidia"/>
            <person name="Arahal R.David."/>
        </authorList>
    </citation>
    <scope>NUCLEOTIDE SEQUENCE [LARGE SCALE GENOMIC DNA]</scope>
    <source>
        <strain evidence="7">CECT 5096</strain>
    </source>
</reference>
<dbReference type="AlphaFoldDB" id="A0A0M7ABL7"/>
<evidence type="ECO:0000256" key="2">
    <source>
        <dbReference type="ARBA" id="ARBA00023015"/>
    </source>
</evidence>
<evidence type="ECO:0000259" key="5">
    <source>
        <dbReference type="PROSITE" id="PS50931"/>
    </source>
</evidence>
<accession>A0A0M7ABL7</accession>
<dbReference type="PANTHER" id="PTHR30537:SF5">
    <property type="entry name" value="HTH-TYPE TRANSCRIPTIONAL ACTIVATOR TTDR-RELATED"/>
    <property type="match status" value="1"/>
</dbReference>
<dbReference type="Proteomes" id="UP000049983">
    <property type="component" value="Unassembled WGS sequence"/>
</dbReference>
<dbReference type="PROSITE" id="PS50931">
    <property type="entry name" value="HTH_LYSR"/>
    <property type="match status" value="1"/>
</dbReference>
<dbReference type="InterPro" id="IPR000847">
    <property type="entry name" value="LysR_HTH_N"/>
</dbReference>
<dbReference type="GeneID" id="97668613"/>
<keyword evidence="7" id="KW-1185">Reference proteome</keyword>
<evidence type="ECO:0000313" key="7">
    <source>
        <dbReference type="Proteomes" id="UP000049983"/>
    </source>
</evidence>
<dbReference type="InterPro" id="IPR005119">
    <property type="entry name" value="LysR_subst-bd"/>
</dbReference>
<dbReference type="SUPFAM" id="SSF53850">
    <property type="entry name" value="Periplasmic binding protein-like II"/>
    <property type="match status" value="1"/>
</dbReference>
<dbReference type="Gene3D" id="3.40.190.290">
    <property type="match status" value="1"/>
</dbReference>
<dbReference type="SUPFAM" id="SSF46785">
    <property type="entry name" value="Winged helix' DNA-binding domain"/>
    <property type="match status" value="1"/>
</dbReference>
<comment type="similarity">
    <text evidence="1">Belongs to the LysR transcriptional regulatory family.</text>
</comment>
<evidence type="ECO:0000313" key="6">
    <source>
        <dbReference type="EMBL" id="CTQ66674.1"/>
    </source>
</evidence>
<feature type="domain" description="HTH lysR-type" evidence="5">
    <location>
        <begin position="1"/>
        <end position="58"/>
    </location>
</feature>
<dbReference type="GO" id="GO:0003700">
    <property type="term" value="F:DNA-binding transcription factor activity"/>
    <property type="evidence" value="ECO:0007669"/>
    <property type="project" value="InterPro"/>
</dbReference>
<dbReference type="Gene3D" id="1.10.10.10">
    <property type="entry name" value="Winged helix-like DNA-binding domain superfamily/Winged helix DNA-binding domain"/>
    <property type="match status" value="1"/>
</dbReference>
<keyword evidence="3" id="KW-0238">DNA-binding</keyword>
<dbReference type="Pfam" id="PF00126">
    <property type="entry name" value="HTH_1"/>
    <property type="match status" value="1"/>
</dbReference>